<organism evidence="1">
    <name type="scientific">freshwater metagenome</name>
    <dbReference type="NCBI Taxonomy" id="449393"/>
    <lineage>
        <taxon>unclassified sequences</taxon>
        <taxon>metagenomes</taxon>
        <taxon>ecological metagenomes</taxon>
    </lineage>
</organism>
<accession>A0A6J5Z0W6</accession>
<gene>
    <name evidence="1" type="ORF">UFOPK3770_00409</name>
</gene>
<dbReference type="EMBL" id="CAESAJ010000025">
    <property type="protein sequence ID" value="CAB4333810.1"/>
    <property type="molecule type" value="Genomic_DNA"/>
</dbReference>
<name>A0A6J5Z0W6_9ZZZZ</name>
<dbReference type="Pfam" id="PF09996">
    <property type="entry name" value="DUF2237"/>
    <property type="match status" value="1"/>
</dbReference>
<evidence type="ECO:0000313" key="1">
    <source>
        <dbReference type="EMBL" id="CAB4333810.1"/>
    </source>
</evidence>
<dbReference type="AlphaFoldDB" id="A0A6J5Z0W6"/>
<proteinExistence type="predicted"/>
<protein>
    <submittedName>
        <fullName evidence="1">Unannotated protein</fullName>
    </submittedName>
</protein>
<dbReference type="Gene3D" id="3.30.56.110">
    <property type="entry name" value="Protein of unknown function DUF2237"/>
    <property type="match status" value="1"/>
</dbReference>
<reference evidence="1" key="1">
    <citation type="submission" date="2020-05" db="EMBL/GenBank/DDBJ databases">
        <authorList>
            <person name="Chiriac C."/>
            <person name="Salcher M."/>
            <person name="Ghai R."/>
            <person name="Kavagutti S V."/>
        </authorList>
    </citation>
    <scope>NUCLEOTIDE SEQUENCE</scope>
</reference>
<dbReference type="PANTHER" id="PTHR37466">
    <property type="entry name" value="SLR1628 PROTEIN"/>
    <property type="match status" value="1"/>
</dbReference>
<sequence length="130" mass="13886">MQNNVFGEPLELCGMDPVTGYFRDGYTTTDESDYGSHTVCAVVSAEFLEHQKSVGNDLSTPAPQFGFAGLKPGDRWAVCAPRWQQALEDGAACGVVLAATNEAALEYIKTEDLLAHSVDVPTDLSGLSET</sequence>
<dbReference type="PANTHER" id="PTHR37466:SF1">
    <property type="entry name" value="SLR1628 PROTEIN"/>
    <property type="match status" value="1"/>
</dbReference>
<dbReference type="InterPro" id="IPR018714">
    <property type="entry name" value="DUF2237"/>
</dbReference>